<name>A0ABS1W5V7_9ACTN</name>
<evidence type="ECO:0000313" key="2">
    <source>
        <dbReference type="EMBL" id="MBL7262077.1"/>
    </source>
</evidence>
<evidence type="ECO:0000313" key="3">
    <source>
        <dbReference type="Proteomes" id="UP000598996"/>
    </source>
</evidence>
<feature type="region of interest" description="Disordered" evidence="1">
    <location>
        <begin position="1"/>
        <end position="109"/>
    </location>
</feature>
<protein>
    <submittedName>
        <fullName evidence="2">Uncharacterized protein</fullName>
    </submittedName>
</protein>
<dbReference type="RefSeq" id="WP_203078623.1">
    <property type="nucleotide sequence ID" value="NZ_JAENHO010000026.1"/>
</dbReference>
<dbReference type="EMBL" id="JAENHO010000026">
    <property type="protein sequence ID" value="MBL7262077.1"/>
    <property type="molecule type" value="Genomic_DNA"/>
</dbReference>
<sequence length="218" mass="22570">MPPRSRPHTPGGGDGGDPPPPRRRPGGGSGNGGNARSIADAQAQTTGKARDGRAGTSDRSTGSGSPATPAGPPWRASDAVTGAGAGKDLSPPHRRHTVTGSRHGKISAENSVFLRGQEHLGARDVEAIAAGEGRWNSDTQRYEINGRSYGVEPSGRMFPDSGPGMVKLDRNEYAALKEIAQVNGDLSAAPQLTRAPRFASNPDAVAKAKAIYDGTYEP</sequence>
<organism evidence="2 3">
    <name type="scientific">Paractinoplanes lichenicola</name>
    <dbReference type="NCBI Taxonomy" id="2802976"/>
    <lineage>
        <taxon>Bacteria</taxon>
        <taxon>Bacillati</taxon>
        <taxon>Actinomycetota</taxon>
        <taxon>Actinomycetes</taxon>
        <taxon>Micromonosporales</taxon>
        <taxon>Micromonosporaceae</taxon>
        <taxon>Paractinoplanes</taxon>
    </lineage>
</organism>
<proteinExistence type="predicted"/>
<feature type="compositionally biased region" description="Basic residues" evidence="1">
    <location>
        <begin position="92"/>
        <end position="105"/>
    </location>
</feature>
<keyword evidence="3" id="KW-1185">Reference proteome</keyword>
<reference evidence="2 3" key="1">
    <citation type="submission" date="2021-01" db="EMBL/GenBank/DDBJ databases">
        <title>Actinoplanes sp. nov. LDG1-01 isolated from lichen.</title>
        <authorList>
            <person name="Saeng-In P."/>
            <person name="Phongsopitanun W."/>
            <person name="Kanchanasin P."/>
            <person name="Yuki M."/>
            <person name="Kudo T."/>
            <person name="Ohkuma M."/>
            <person name="Tanasupawat S."/>
        </authorList>
    </citation>
    <scope>NUCLEOTIDE SEQUENCE [LARGE SCALE GENOMIC DNA]</scope>
    <source>
        <strain evidence="2 3">LDG1-01</strain>
    </source>
</reference>
<evidence type="ECO:0000256" key="1">
    <source>
        <dbReference type="SAM" id="MobiDB-lite"/>
    </source>
</evidence>
<gene>
    <name evidence="2" type="ORF">JKJ07_48190</name>
</gene>
<comment type="caution">
    <text evidence="2">The sequence shown here is derived from an EMBL/GenBank/DDBJ whole genome shotgun (WGS) entry which is preliminary data.</text>
</comment>
<dbReference type="Proteomes" id="UP000598996">
    <property type="component" value="Unassembled WGS sequence"/>
</dbReference>
<accession>A0ABS1W5V7</accession>